<accession>A0A0A2C819</accession>
<sequence length="452" mass="51862">MGVEIRNKKPSALLPQKSDQPSWVKEFRKAVKASTPKGWLVMQGKKESTRVQIRKDAKKIADITIPYAWKESDWPDALMRIKAAAKAYEESGQKLDLKTCFNIAHTVSSETEIDWAGALVAFRKSKGKKVKDSNWENKYMPVLIDFKHEIIDGRRKYKKDSEGKKIPCSPSNIERLAKKYSNSKALCKVALKRWEKGTTQHRHMRLALYGFLRYCVEEQNFESIWMPPAVTSKDAVEEVKRIGYPLTDAQIIRLLDSFPIDDVGNKWRFAFQCMAVYGLRPEDLRHIHTRNGGQEIWSNYEKSKGGKKGNKTAPRRLYPLLVNDLDGPISWHLKEQLHICEQEGRSLIPPLGREGEAAASCKTYLSRRKVWEAIKKEIAKEKQELTPYSFRHRYAYYGHNRPKADGSYRAPKQVADAMGHTLDTHLLSYSRFQTKDLASAFDETTLLVKAAA</sequence>
<dbReference type="GO" id="GO:0006310">
    <property type="term" value="P:DNA recombination"/>
    <property type="evidence" value="ECO:0007669"/>
    <property type="project" value="UniProtKB-KW"/>
</dbReference>
<evidence type="ECO:0000259" key="3">
    <source>
        <dbReference type="PROSITE" id="PS51898"/>
    </source>
</evidence>
<dbReference type="InterPro" id="IPR011010">
    <property type="entry name" value="DNA_brk_join_enz"/>
</dbReference>
<evidence type="ECO:0000256" key="2">
    <source>
        <dbReference type="SAM" id="MobiDB-lite"/>
    </source>
</evidence>
<dbReference type="PROSITE" id="PS51898">
    <property type="entry name" value="TYR_RECOMBINASE"/>
    <property type="match status" value="1"/>
</dbReference>
<name>A0A0A2C819_PROMR</name>
<organism evidence="4 5">
    <name type="scientific">Prochlorococcus marinus str. PAC1</name>
    <dbReference type="NCBI Taxonomy" id="59924"/>
    <lineage>
        <taxon>Bacteria</taxon>
        <taxon>Bacillati</taxon>
        <taxon>Cyanobacteriota</taxon>
        <taxon>Cyanophyceae</taxon>
        <taxon>Synechococcales</taxon>
        <taxon>Prochlorococcaceae</taxon>
        <taxon>Prochlorococcus</taxon>
    </lineage>
</organism>
<proteinExistence type="predicted"/>
<keyword evidence="1" id="KW-0233">DNA recombination</keyword>
<reference evidence="5" key="1">
    <citation type="journal article" date="2014" name="Sci. Data">
        <title>Genomes of diverse isolates of the marine cyanobacterium Prochlorococcus.</title>
        <authorList>
            <person name="Biller S."/>
            <person name="Berube P."/>
            <person name="Thompson J."/>
            <person name="Kelly L."/>
            <person name="Roggensack S."/>
            <person name="Awad L."/>
            <person name="Roache-Johnson K."/>
            <person name="Ding H."/>
            <person name="Giovannoni S.J."/>
            <person name="Moore L.R."/>
            <person name="Chisholm S.W."/>
        </authorList>
    </citation>
    <scope>NUCLEOTIDE SEQUENCE [LARGE SCALE GENOMIC DNA]</scope>
    <source>
        <strain evidence="5">PAC1</strain>
    </source>
</reference>
<dbReference type="InterPro" id="IPR002104">
    <property type="entry name" value="Integrase_catalytic"/>
</dbReference>
<dbReference type="GO" id="GO:0015074">
    <property type="term" value="P:DNA integration"/>
    <property type="evidence" value="ECO:0007669"/>
    <property type="project" value="InterPro"/>
</dbReference>
<dbReference type="GO" id="GO:0003677">
    <property type="term" value="F:DNA binding"/>
    <property type="evidence" value="ECO:0007669"/>
    <property type="project" value="InterPro"/>
</dbReference>
<protein>
    <submittedName>
        <fullName evidence="4">Putative phage integrase family</fullName>
    </submittedName>
</protein>
<evidence type="ECO:0000313" key="5">
    <source>
        <dbReference type="Proteomes" id="UP000030392"/>
    </source>
</evidence>
<dbReference type="SUPFAM" id="SSF56349">
    <property type="entry name" value="DNA breaking-rejoining enzymes"/>
    <property type="match status" value="1"/>
</dbReference>
<dbReference type="EMBL" id="JNAX01000001">
    <property type="protein sequence ID" value="KGG22501.1"/>
    <property type="molecule type" value="Genomic_DNA"/>
</dbReference>
<gene>
    <name evidence="4" type="ORF">EV03_0018</name>
</gene>
<dbReference type="Proteomes" id="UP000030392">
    <property type="component" value="Unassembled WGS sequence"/>
</dbReference>
<comment type="caution">
    <text evidence="4">The sequence shown here is derived from an EMBL/GenBank/DDBJ whole genome shotgun (WGS) entry which is preliminary data.</text>
</comment>
<dbReference type="Gene3D" id="1.10.443.10">
    <property type="entry name" value="Intergrase catalytic core"/>
    <property type="match status" value="1"/>
</dbReference>
<dbReference type="AlphaFoldDB" id="A0A0A2C819"/>
<evidence type="ECO:0000313" key="4">
    <source>
        <dbReference type="EMBL" id="KGG22501.1"/>
    </source>
</evidence>
<evidence type="ECO:0000256" key="1">
    <source>
        <dbReference type="ARBA" id="ARBA00023172"/>
    </source>
</evidence>
<feature type="domain" description="Tyr recombinase" evidence="3">
    <location>
        <begin position="241"/>
        <end position="442"/>
    </location>
</feature>
<dbReference type="InterPro" id="IPR013762">
    <property type="entry name" value="Integrase-like_cat_sf"/>
</dbReference>
<feature type="region of interest" description="Disordered" evidence="2">
    <location>
        <begin position="1"/>
        <end position="20"/>
    </location>
</feature>